<evidence type="ECO:0000313" key="4">
    <source>
        <dbReference type="EMBL" id="KDO26306.1"/>
    </source>
</evidence>
<gene>
    <name evidence="4" type="ORF">SPRG_08380</name>
</gene>
<evidence type="ECO:0000256" key="1">
    <source>
        <dbReference type="ARBA" id="ARBA00022737"/>
    </source>
</evidence>
<accession>A0A067CIE6</accession>
<dbReference type="Pfam" id="PF12796">
    <property type="entry name" value="Ank_2"/>
    <property type="match status" value="1"/>
</dbReference>
<dbReference type="VEuPathDB" id="FungiDB:SPRG_08380"/>
<dbReference type="PROSITE" id="PS50297">
    <property type="entry name" value="ANK_REP_REGION"/>
    <property type="match status" value="1"/>
</dbReference>
<dbReference type="PROSITE" id="PS50088">
    <property type="entry name" value="ANK_REPEAT"/>
    <property type="match status" value="1"/>
</dbReference>
<dbReference type="Proteomes" id="UP000030745">
    <property type="component" value="Unassembled WGS sequence"/>
</dbReference>
<dbReference type="InterPro" id="IPR050663">
    <property type="entry name" value="Ankyrin-SOCS_Box"/>
</dbReference>
<evidence type="ECO:0000256" key="3">
    <source>
        <dbReference type="PROSITE-ProRule" id="PRU00023"/>
    </source>
</evidence>
<proteinExistence type="predicted"/>
<keyword evidence="5" id="KW-1185">Reference proteome</keyword>
<dbReference type="RefSeq" id="XP_012203009.1">
    <property type="nucleotide sequence ID" value="XM_012347619.1"/>
</dbReference>
<dbReference type="GO" id="GO:0045944">
    <property type="term" value="P:positive regulation of transcription by RNA polymerase II"/>
    <property type="evidence" value="ECO:0007669"/>
    <property type="project" value="TreeGrafter"/>
</dbReference>
<dbReference type="GO" id="GO:0005634">
    <property type="term" value="C:nucleus"/>
    <property type="evidence" value="ECO:0007669"/>
    <property type="project" value="TreeGrafter"/>
</dbReference>
<dbReference type="OMA" id="RAIKCEM"/>
<protein>
    <submittedName>
        <fullName evidence="4">Uncharacterized protein</fullName>
    </submittedName>
</protein>
<dbReference type="EMBL" id="KK583225">
    <property type="protein sequence ID" value="KDO26306.1"/>
    <property type="molecule type" value="Genomic_DNA"/>
</dbReference>
<dbReference type="SUPFAM" id="SSF48403">
    <property type="entry name" value="Ankyrin repeat"/>
    <property type="match status" value="1"/>
</dbReference>
<dbReference type="PANTHER" id="PTHR24193:SF121">
    <property type="entry name" value="ADA2A-CONTAINING COMPLEX COMPONENT 3, ISOFORM D"/>
    <property type="match status" value="1"/>
</dbReference>
<evidence type="ECO:0000256" key="2">
    <source>
        <dbReference type="ARBA" id="ARBA00023043"/>
    </source>
</evidence>
<keyword evidence="2 3" id="KW-0040">ANK repeat</keyword>
<dbReference type="Gene3D" id="1.25.40.20">
    <property type="entry name" value="Ankyrin repeat-containing domain"/>
    <property type="match status" value="1"/>
</dbReference>
<dbReference type="GO" id="GO:0000976">
    <property type="term" value="F:transcription cis-regulatory region binding"/>
    <property type="evidence" value="ECO:0007669"/>
    <property type="project" value="TreeGrafter"/>
</dbReference>
<keyword evidence="1" id="KW-0677">Repeat</keyword>
<evidence type="ECO:0000313" key="5">
    <source>
        <dbReference type="Proteomes" id="UP000030745"/>
    </source>
</evidence>
<feature type="repeat" description="ANK" evidence="3">
    <location>
        <begin position="68"/>
        <end position="100"/>
    </location>
</feature>
<dbReference type="InterPro" id="IPR002110">
    <property type="entry name" value="Ankyrin_rpt"/>
</dbReference>
<dbReference type="SMART" id="SM00248">
    <property type="entry name" value="ANK"/>
    <property type="match status" value="3"/>
</dbReference>
<dbReference type="InterPro" id="IPR036770">
    <property type="entry name" value="Ankyrin_rpt-contain_sf"/>
</dbReference>
<organism evidence="4 5">
    <name type="scientific">Saprolegnia parasitica (strain CBS 223.65)</name>
    <dbReference type="NCBI Taxonomy" id="695850"/>
    <lineage>
        <taxon>Eukaryota</taxon>
        <taxon>Sar</taxon>
        <taxon>Stramenopiles</taxon>
        <taxon>Oomycota</taxon>
        <taxon>Saprolegniomycetes</taxon>
        <taxon>Saprolegniales</taxon>
        <taxon>Saprolegniaceae</taxon>
        <taxon>Saprolegnia</taxon>
    </lineage>
</organism>
<dbReference type="PANTHER" id="PTHR24193">
    <property type="entry name" value="ANKYRIN REPEAT PROTEIN"/>
    <property type="match status" value="1"/>
</dbReference>
<dbReference type="GeneID" id="24130604"/>
<sequence>MDADSVGACCKRELWEVAKALLKAGANIHETYGIYQWTALHYAAMHGSLDMCKFILARQGSVHASAKDGTTPLHLAVAHRHRAVVLFLVSAGANIAACDKKDRPPFLQAPWHEIVFPCLVAPLHATIVGSIEKSALLQNANATASHALATLMRQLEAQAHANFQARTQLYDRRKFRHLSKDVCANLAAEIASTRESIRQSQAAIAALELQATERAALLVETEAAILDQGDEHTRVLDAINRTKDEITVVEGKITAITTRSLEKYEAIKSMALFPQSEQLMEQSCQALVRLVPSDENRHKLLVNGLCPTWLHIMERHASNVRIQANGVTLLLLLLEKTGSLPLEQLAQSIDCIAHALVTLRSYTTLDYGQTIDLDGLQRLLAFATAEASDGTYAAVITAS</sequence>
<dbReference type="AlphaFoldDB" id="A0A067CIE6"/>
<reference evidence="4 5" key="1">
    <citation type="journal article" date="2013" name="PLoS Genet.">
        <title>Distinctive expansion of potential virulence genes in the genome of the oomycete fish pathogen Saprolegnia parasitica.</title>
        <authorList>
            <person name="Jiang R.H."/>
            <person name="de Bruijn I."/>
            <person name="Haas B.J."/>
            <person name="Belmonte R."/>
            <person name="Lobach L."/>
            <person name="Christie J."/>
            <person name="van den Ackerveken G."/>
            <person name="Bottin A."/>
            <person name="Bulone V."/>
            <person name="Diaz-Moreno S.M."/>
            <person name="Dumas B."/>
            <person name="Fan L."/>
            <person name="Gaulin E."/>
            <person name="Govers F."/>
            <person name="Grenville-Briggs L.J."/>
            <person name="Horner N.R."/>
            <person name="Levin J.Z."/>
            <person name="Mammella M."/>
            <person name="Meijer H.J."/>
            <person name="Morris P."/>
            <person name="Nusbaum C."/>
            <person name="Oome S."/>
            <person name="Phillips A.J."/>
            <person name="van Rooyen D."/>
            <person name="Rzeszutek E."/>
            <person name="Saraiva M."/>
            <person name="Secombes C.J."/>
            <person name="Seidl M.F."/>
            <person name="Snel B."/>
            <person name="Stassen J.H."/>
            <person name="Sykes S."/>
            <person name="Tripathy S."/>
            <person name="van den Berg H."/>
            <person name="Vega-Arreguin J.C."/>
            <person name="Wawra S."/>
            <person name="Young S.K."/>
            <person name="Zeng Q."/>
            <person name="Dieguez-Uribeondo J."/>
            <person name="Russ C."/>
            <person name="Tyler B.M."/>
            <person name="van West P."/>
        </authorList>
    </citation>
    <scope>NUCLEOTIDE SEQUENCE [LARGE SCALE GENOMIC DNA]</scope>
    <source>
        <strain evidence="4 5">CBS 223.65</strain>
    </source>
</reference>
<name>A0A067CIE6_SAPPC</name>
<dbReference type="KEGG" id="spar:SPRG_08380"/>
<dbReference type="OrthoDB" id="194358at2759"/>